<accession>Q91GL1</accession>
<evidence type="ECO:0000313" key="1">
    <source>
        <dbReference type="EMBL" id="AAK85604.1"/>
    </source>
</evidence>
<dbReference type="RefSeq" id="NP_203209.1">
    <property type="nucleotide sequence ID" value="NC_003083.1"/>
</dbReference>
<protein>
    <submittedName>
        <fullName evidence="1">Uncharacterized protein</fullName>
    </submittedName>
</protein>
<organismHost>
    <name type="scientific">Lepidoptera</name>
    <name type="common">moths &amp; butterflies</name>
    <dbReference type="NCBI Taxonomy" id="7088"/>
</organismHost>
<organism evidence="1 2">
    <name type="scientific">Epiphyas postvittana nucleopolyhedrovirus</name>
    <name type="common">EppoMNPV</name>
    <dbReference type="NCBI Taxonomy" id="70600"/>
    <lineage>
        <taxon>Viruses</taxon>
        <taxon>Viruses incertae sedis</taxon>
        <taxon>Naldaviricetes</taxon>
        <taxon>Lefavirales</taxon>
        <taxon>Baculoviridae</taxon>
        <taxon>Alphabaculovirus</taxon>
        <taxon>Alphabaculovirus eppostvittanae</taxon>
    </lineage>
</organism>
<reference evidence="1 2" key="1">
    <citation type="journal article" date="2002" name="J. Gen. Virol.">
        <title>Whole genome analysis of the Epiphyas postvittana nucleopolyhedrovirus.</title>
        <authorList>
            <person name="Hyink O."/>
            <person name="Dellow R.A."/>
            <person name="Olsen M.J."/>
            <person name="Caradoc-Davies K.M.B."/>
            <person name="Drake K."/>
            <person name="Herniou E.A."/>
            <person name="Cory J.S."/>
            <person name="O'Reilly D.R."/>
            <person name="Ward V.K."/>
        </authorList>
    </citation>
    <scope>NUCLEOTIDE SEQUENCE [LARGE SCALE GENOMIC DNA]</scope>
</reference>
<dbReference type="Proteomes" id="UP000203221">
    <property type="component" value="Segment"/>
</dbReference>
<dbReference type="OrthoDB" id="24008at10239"/>
<evidence type="ECO:0000313" key="2">
    <source>
        <dbReference type="Proteomes" id="UP000203221"/>
    </source>
</evidence>
<name>Q91GL1_NPVEP</name>
<sequence>MRILKNFLVCNLSMNAHYANCYLCNILVYLFKKQFAKTSAVAASFYRKHMAIVRGGVVLCQRCNAEFDGGNSNRR</sequence>
<proteinExistence type="predicted"/>
<keyword evidence="2" id="KW-1185">Reference proteome</keyword>
<dbReference type="GeneID" id="1727420"/>
<dbReference type="EMBL" id="AY043265">
    <property type="protein sequence ID" value="AAK85604.1"/>
    <property type="molecule type" value="Genomic_DNA"/>
</dbReference>
<dbReference type="KEGG" id="vg:1727420"/>